<proteinExistence type="predicted"/>
<dbReference type="Proteomes" id="UP001305606">
    <property type="component" value="Chromosome"/>
</dbReference>
<reference evidence="1 2" key="1">
    <citation type="submission" date="2023-02" db="EMBL/GenBank/DDBJ databases">
        <title>Streptomyces sp. SCA4-21 with antifungal activity against Fusarium oxysporum f. sp. cubense, Streptomyces sp. SCA2-17 with antifungal activity against Fusarium oxysporum f. sp. cubense.</title>
        <authorList>
            <person name="Qi D."/>
        </authorList>
    </citation>
    <scope>NUCLEOTIDE SEQUENCE [LARGE SCALE GENOMIC DNA]</scope>
    <source>
        <strain evidence="1 2">SCA4-21</strain>
    </source>
</reference>
<dbReference type="RefSeq" id="WP_311035664.1">
    <property type="nucleotide sequence ID" value="NZ_CP117522.1"/>
</dbReference>
<gene>
    <name evidence="1" type="ORF">PS467_14675</name>
</gene>
<organism evidence="1 2">
    <name type="scientific">Streptomyces luomodiensis</name>
    <dbReference type="NCBI Taxonomy" id="3026192"/>
    <lineage>
        <taxon>Bacteria</taxon>
        <taxon>Bacillati</taxon>
        <taxon>Actinomycetota</taxon>
        <taxon>Actinomycetes</taxon>
        <taxon>Kitasatosporales</taxon>
        <taxon>Streptomycetaceae</taxon>
        <taxon>Streptomyces</taxon>
    </lineage>
</organism>
<protein>
    <submittedName>
        <fullName evidence="1">SUKH-3 domain-containing protein</fullName>
    </submittedName>
</protein>
<dbReference type="Pfam" id="PF14433">
    <property type="entry name" value="SUKH-3"/>
    <property type="match status" value="1"/>
</dbReference>
<name>A0ABY9UW14_9ACTN</name>
<accession>A0ABY9UW14</accession>
<evidence type="ECO:0000313" key="2">
    <source>
        <dbReference type="Proteomes" id="UP001305606"/>
    </source>
</evidence>
<dbReference type="EMBL" id="CP117522">
    <property type="protein sequence ID" value="WNE96491.1"/>
    <property type="molecule type" value="Genomic_DNA"/>
</dbReference>
<sequence>MPRRLTHEEIEERLRAAGWHPGRDVGEDVGELMESAAAELRSHGYSVSPFPAATDFLREFAFLDLESPGAPPQEHCVFEVRFVDAIRAEQIAELSELLEQPLFPVAFERMERGTAVMDPLGRVFYTHWSGYYYLGEERDDVLNSLLTGDQSDAEEFYV</sequence>
<dbReference type="InterPro" id="IPR025850">
    <property type="entry name" value="SUKH-3"/>
</dbReference>
<keyword evidence="2" id="KW-1185">Reference proteome</keyword>
<evidence type="ECO:0000313" key="1">
    <source>
        <dbReference type="EMBL" id="WNE96491.1"/>
    </source>
</evidence>